<keyword evidence="2" id="KW-1185">Reference proteome</keyword>
<dbReference type="STRING" id="57704.SAMN04489793_3093"/>
<protein>
    <submittedName>
        <fullName evidence="1">Uncharacterized protein</fullName>
    </submittedName>
</protein>
<sequence length="59" mass="6854">MPGLNECRLPDVLDVLARRLDEDPTIGFAQRYRAGRFIAALRARREKCPKRQSYDHPVD</sequence>
<gene>
    <name evidence="1" type="ORF">SAMN04489793_3093</name>
</gene>
<evidence type="ECO:0000313" key="1">
    <source>
        <dbReference type="EMBL" id="SEC74225.1"/>
    </source>
</evidence>
<name>A0A1H4UZT9_TSUTY</name>
<dbReference type="RefSeq" id="WP_068742895.1">
    <property type="nucleotide sequence ID" value="NZ_FNSA01000003.1"/>
</dbReference>
<accession>A0A1H4UZT9</accession>
<evidence type="ECO:0000313" key="2">
    <source>
        <dbReference type="Proteomes" id="UP000182241"/>
    </source>
</evidence>
<organism evidence="1 2">
    <name type="scientific">Tsukamurella tyrosinosolvens</name>
    <dbReference type="NCBI Taxonomy" id="57704"/>
    <lineage>
        <taxon>Bacteria</taxon>
        <taxon>Bacillati</taxon>
        <taxon>Actinomycetota</taxon>
        <taxon>Actinomycetes</taxon>
        <taxon>Mycobacteriales</taxon>
        <taxon>Tsukamurellaceae</taxon>
        <taxon>Tsukamurella</taxon>
    </lineage>
</organism>
<dbReference type="EMBL" id="FNSA01000003">
    <property type="protein sequence ID" value="SEC74225.1"/>
    <property type="molecule type" value="Genomic_DNA"/>
</dbReference>
<proteinExistence type="predicted"/>
<reference evidence="2" key="1">
    <citation type="submission" date="2016-10" db="EMBL/GenBank/DDBJ databases">
        <authorList>
            <person name="Varghese N."/>
            <person name="Submissions S."/>
        </authorList>
    </citation>
    <scope>NUCLEOTIDE SEQUENCE [LARGE SCALE GENOMIC DNA]</scope>
    <source>
        <strain evidence="2">DSM 44234</strain>
    </source>
</reference>
<dbReference type="AlphaFoldDB" id="A0A1H4UZT9"/>
<dbReference type="Proteomes" id="UP000182241">
    <property type="component" value="Unassembled WGS sequence"/>
</dbReference>